<dbReference type="Proteomes" id="UP000218231">
    <property type="component" value="Unassembled WGS sequence"/>
</dbReference>
<evidence type="ECO:0000256" key="2">
    <source>
        <dbReference type="ARBA" id="ARBA00010718"/>
    </source>
</evidence>
<name>A0A2A2JW99_9BILA</name>
<dbReference type="EMBL" id="LIAE01010192">
    <property type="protein sequence ID" value="PAV65839.1"/>
    <property type="molecule type" value="Genomic_DNA"/>
</dbReference>
<dbReference type="AlphaFoldDB" id="A0A2A2JW99"/>
<dbReference type="SMART" id="SM01057">
    <property type="entry name" value="Carb_anhydrase"/>
    <property type="match status" value="1"/>
</dbReference>
<comment type="cofactor">
    <cofactor evidence="1">
        <name>Zn(2+)</name>
        <dbReference type="ChEBI" id="CHEBI:29105"/>
    </cofactor>
</comment>
<comment type="catalytic activity">
    <reaction evidence="7">
        <text>hydrogencarbonate + H(+) = CO2 + H2O</text>
        <dbReference type="Rhea" id="RHEA:10748"/>
        <dbReference type="ChEBI" id="CHEBI:15377"/>
        <dbReference type="ChEBI" id="CHEBI:15378"/>
        <dbReference type="ChEBI" id="CHEBI:16526"/>
        <dbReference type="ChEBI" id="CHEBI:17544"/>
        <dbReference type="EC" id="4.2.1.1"/>
    </reaction>
</comment>
<sequence>MHHWCYDDDDTEHGPASWPTGTKQSPIDIDLACVQRVDTPDAIKFINYEHAIKGDICNNGHSVQMNPIIQCEHPEIYGGGLDQPCSEIVTWTLFTEPVGVTHEQLELFRQVEDCDCRPIRHNFRPVQALCERKVEHWVVHGHDPTHGFEAQQNHEHEHAHDN</sequence>
<dbReference type="SUPFAM" id="SSF51069">
    <property type="entry name" value="Carbonic anhydrase"/>
    <property type="match status" value="2"/>
</dbReference>
<keyword evidence="4" id="KW-0479">Metal-binding</keyword>
<feature type="domain" description="Alpha-carbonic anhydrase" evidence="9">
    <location>
        <begin position="1"/>
        <end position="138"/>
    </location>
</feature>
<evidence type="ECO:0000256" key="4">
    <source>
        <dbReference type="ARBA" id="ARBA00022723"/>
    </source>
</evidence>
<accession>A0A2A2JW99</accession>
<dbReference type="Gene3D" id="3.10.200.10">
    <property type="entry name" value="Alpha carbonic anhydrase"/>
    <property type="match status" value="2"/>
</dbReference>
<gene>
    <name evidence="10" type="ORF">WR25_13516</name>
</gene>
<evidence type="ECO:0000256" key="8">
    <source>
        <dbReference type="SAM" id="MobiDB-lite"/>
    </source>
</evidence>
<keyword evidence="11" id="KW-1185">Reference proteome</keyword>
<dbReference type="GO" id="GO:0005737">
    <property type="term" value="C:cytoplasm"/>
    <property type="evidence" value="ECO:0007669"/>
    <property type="project" value="TreeGrafter"/>
</dbReference>
<evidence type="ECO:0000259" key="9">
    <source>
        <dbReference type="PROSITE" id="PS51144"/>
    </source>
</evidence>
<dbReference type="OrthoDB" id="429145at2759"/>
<feature type="region of interest" description="Disordered" evidence="8">
    <location>
        <begin position="1"/>
        <end position="23"/>
    </location>
</feature>
<evidence type="ECO:0000256" key="1">
    <source>
        <dbReference type="ARBA" id="ARBA00001947"/>
    </source>
</evidence>
<evidence type="ECO:0000256" key="3">
    <source>
        <dbReference type="ARBA" id="ARBA00012925"/>
    </source>
</evidence>
<proteinExistence type="inferred from homology"/>
<comment type="caution">
    <text evidence="10">The sequence shown here is derived from an EMBL/GenBank/DDBJ whole genome shotgun (WGS) entry which is preliminary data.</text>
</comment>
<dbReference type="STRING" id="2018661.A0A2A2JW99"/>
<dbReference type="InterPro" id="IPR036398">
    <property type="entry name" value="CA_dom_sf"/>
</dbReference>
<evidence type="ECO:0000256" key="5">
    <source>
        <dbReference type="ARBA" id="ARBA00022833"/>
    </source>
</evidence>
<organism evidence="10 11">
    <name type="scientific">Diploscapter pachys</name>
    <dbReference type="NCBI Taxonomy" id="2018661"/>
    <lineage>
        <taxon>Eukaryota</taxon>
        <taxon>Metazoa</taxon>
        <taxon>Ecdysozoa</taxon>
        <taxon>Nematoda</taxon>
        <taxon>Chromadorea</taxon>
        <taxon>Rhabditida</taxon>
        <taxon>Rhabditina</taxon>
        <taxon>Rhabditomorpha</taxon>
        <taxon>Rhabditoidea</taxon>
        <taxon>Rhabditidae</taxon>
        <taxon>Diploscapter</taxon>
    </lineage>
</organism>
<comment type="similarity">
    <text evidence="2">Belongs to the alpha-carbonic anhydrase family.</text>
</comment>
<keyword evidence="5" id="KW-0862">Zinc</keyword>
<evidence type="ECO:0000256" key="7">
    <source>
        <dbReference type="ARBA" id="ARBA00048348"/>
    </source>
</evidence>
<evidence type="ECO:0000256" key="6">
    <source>
        <dbReference type="ARBA" id="ARBA00023239"/>
    </source>
</evidence>
<dbReference type="PROSITE" id="PS51144">
    <property type="entry name" value="ALPHA_CA_2"/>
    <property type="match status" value="1"/>
</dbReference>
<dbReference type="EC" id="4.2.1.1" evidence="3"/>
<dbReference type="InterPro" id="IPR001148">
    <property type="entry name" value="CA_dom"/>
</dbReference>
<dbReference type="Pfam" id="PF00194">
    <property type="entry name" value="Carb_anhydrase"/>
    <property type="match status" value="2"/>
</dbReference>
<dbReference type="InterPro" id="IPR023561">
    <property type="entry name" value="Carbonic_anhydrase_a-class"/>
</dbReference>
<reference evidence="10 11" key="1">
    <citation type="journal article" date="2017" name="Curr. Biol.">
        <title>Genome architecture and evolution of a unichromosomal asexual nematode.</title>
        <authorList>
            <person name="Fradin H."/>
            <person name="Zegar C."/>
            <person name="Gutwein M."/>
            <person name="Lucas J."/>
            <person name="Kovtun M."/>
            <person name="Corcoran D."/>
            <person name="Baugh L.R."/>
            <person name="Kiontke K."/>
            <person name="Gunsalus K."/>
            <person name="Fitch D.H."/>
            <person name="Piano F."/>
        </authorList>
    </citation>
    <scope>NUCLEOTIDE SEQUENCE [LARGE SCALE GENOMIC DNA]</scope>
    <source>
        <strain evidence="10">PF1309</strain>
    </source>
</reference>
<dbReference type="PANTHER" id="PTHR18952:SF141">
    <property type="entry name" value="CARBONIC ANHYDRASE"/>
    <property type="match status" value="1"/>
</dbReference>
<evidence type="ECO:0000313" key="11">
    <source>
        <dbReference type="Proteomes" id="UP000218231"/>
    </source>
</evidence>
<evidence type="ECO:0000313" key="10">
    <source>
        <dbReference type="EMBL" id="PAV65839.1"/>
    </source>
</evidence>
<dbReference type="PANTHER" id="PTHR18952">
    <property type="entry name" value="CARBONIC ANHYDRASE"/>
    <property type="match status" value="1"/>
</dbReference>
<protein>
    <recommendedName>
        <fullName evidence="3">carbonic anhydrase</fullName>
        <ecNumber evidence="3">4.2.1.1</ecNumber>
    </recommendedName>
</protein>
<dbReference type="GO" id="GO:0008270">
    <property type="term" value="F:zinc ion binding"/>
    <property type="evidence" value="ECO:0007669"/>
    <property type="project" value="InterPro"/>
</dbReference>
<dbReference type="GO" id="GO:0004089">
    <property type="term" value="F:carbonate dehydratase activity"/>
    <property type="evidence" value="ECO:0007669"/>
    <property type="project" value="UniProtKB-EC"/>
</dbReference>
<keyword evidence="6" id="KW-0456">Lyase</keyword>